<gene>
    <name evidence="1" type="ORF">Tco_0992042</name>
</gene>
<sequence>MSDMKFGMNYDNTNDDPHTNGYEVEVQRTIYIPDLDFFMPGGYLKGDRTKHILPKFLVAHDLQKSDDIIVHKICSSENLADLSTKALPTTTFKKLVH</sequence>
<dbReference type="EMBL" id="BQNB010016894">
    <property type="protein sequence ID" value="GJT56988.1"/>
    <property type="molecule type" value="Genomic_DNA"/>
</dbReference>
<protein>
    <submittedName>
        <fullName evidence="1">Uncharacterized protein</fullName>
    </submittedName>
</protein>
<evidence type="ECO:0000313" key="1">
    <source>
        <dbReference type="EMBL" id="GJT56988.1"/>
    </source>
</evidence>
<name>A0ABQ5F1S4_9ASTR</name>
<reference evidence="1" key="2">
    <citation type="submission" date="2022-01" db="EMBL/GenBank/DDBJ databases">
        <authorList>
            <person name="Yamashiro T."/>
            <person name="Shiraishi A."/>
            <person name="Satake H."/>
            <person name="Nakayama K."/>
        </authorList>
    </citation>
    <scope>NUCLEOTIDE SEQUENCE</scope>
</reference>
<comment type="caution">
    <text evidence="1">The sequence shown here is derived from an EMBL/GenBank/DDBJ whole genome shotgun (WGS) entry which is preliminary data.</text>
</comment>
<keyword evidence="2" id="KW-1185">Reference proteome</keyword>
<dbReference type="Proteomes" id="UP001151760">
    <property type="component" value="Unassembled WGS sequence"/>
</dbReference>
<proteinExistence type="predicted"/>
<organism evidence="1 2">
    <name type="scientific">Tanacetum coccineum</name>
    <dbReference type="NCBI Taxonomy" id="301880"/>
    <lineage>
        <taxon>Eukaryota</taxon>
        <taxon>Viridiplantae</taxon>
        <taxon>Streptophyta</taxon>
        <taxon>Embryophyta</taxon>
        <taxon>Tracheophyta</taxon>
        <taxon>Spermatophyta</taxon>
        <taxon>Magnoliopsida</taxon>
        <taxon>eudicotyledons</taxon>
        <taxon>Gunneridae</taxon>
        <taxon>Pentapetalae</taxon>
        <taxon>asterids</taxon>
        <taxon>campanulids</taxon>
        <taxon>Asterales</taxon>
        <taxon>Asteraceae</taxon>
        <taxon>Asteroideae</taxon>
        <taxon>Anthemideae</taxon>
        <taxon>Anthemidinae</taxon>
        <taxon>Tanacetum</taxon>
    </lineage>
</organism>
<evidence type="ECO:0000313" key="2">
    <source>
        <dbReference type="Proteomes" id="UP001151760"/>
    </source>
</evidence>
<accession>A0ABQ5F1S4</accession>
<reference evidence="1" key="1">
    <citation type="journal article" date="2022" name="Int. J. Mol. Sci.">
        <title>Draft Genome of Tanacetum Coccineum: Genomic Comparison of Closely Related Tanacetum-Family Plants.</title>
        <authorList>
            <person name="Yamashiro T."/>
            <person name="Shiraishi A."/>
            <person name="Nakayama K."/>
            <person name="Satake H."/>
        </authorList>
    </citation>
    <scope>NUCLEOTIDE SEQUENCE</scope>
</reference>